<dbReference type="OrthoDB" id="5295335at2759"/>
<feature type="region of interest" description="Disordered" evidence="1">
    <location>
        <begin position="168"/>
        <end position="187"/>
    </location>
</feature>
<feature type="transmembrane region" description="Helical" evidence="2">
    <location>
        <begin position="300"/>
        <end position="323"/>
    </location>
</feature>
<feature type="transmembrane region" description="Helical" evidence="2">
    <location>
        <begin position="194"/>
        <end position="215"/>
    </location>
</feature>
<keyword evidence="2" id="KW-1133">Transmembrane helix</keyword>
<proteinExistence type="predicted"/>
<name>A0A8H4J4P8_9PEZI</name>
<evidence type="ECO:0000256" key="2">
    <source>
        <dbReference type="SAM" id="Phobius"/>
    </source>
</evidence>
<keyword evidence="2" id="KW-0472">Membrane</keyword>
<keyword evidence="2" id="KW-0812">Transmembrane</keyword>
<feature type="region of interest" description="Disordered" evidence="1">
    <location>
        <begin position="412"/>
        <end position="443"/>
    </location>
</feature>
<evidence type="ECO:0000313" key="3">
    <source>
        <dbReference type="EMBL" id="KAF4313022.1"/>
    </source>
</evidence>
<evidence type="ECO:0000313" key="4">
    <source>
        <dbReference type="Proteomes" id="UP000572817"/>
    </source>
</evidence>
<comment type="caution">
    <text evidence="3">The sequence shown here is derived from an EMBL/GenBank/DDBJ whole genome shotgun (WGS) entry which is preliminary data.</text>
</comment>
<dbReference type="AlphaFoldDB" id="A0A8H4J4P8"/>
<feature type="compositionally biased region" description="Basic and acidic residues" evidence="1">
    <location>
        <begin position="432"/>
        <end position="443"/>
    </location>
</feature>
<evidence type="ECO:0000256" key="1">
    <source>
        <dbReference type="SAM" id="MobiDB-lite"/>
    </source>
</evidence>
<gene>
    <name evidence="3" type="ORF">GTA08_BOTSDO01706</name>
</gene>
<dbReference type="Proteomes" id="UP000572817">
    <property type="component" value="Unassembled WGS sequence"/>
</dbReference>
<dbReference type="EMBL" id="WWBZ02000001">
    <property type="protein sequence ID" value="KAF4313022.1"/>
    <property type="molecule type" value="Genomic_DNA"/>
</dbReference>
<organism evidence="3 4">
    <name type="scientific">Botryosphaeria dothidea</name>
    <dbReference type="NCBI Taxonomy" id="55169"/>
    <lineage>
        <taxon>Eukaryota</taxon>
        <taxon>Fungi</taxon>
        <taxon>Dikarya</taxon>
        <taxon>Ascomycota</taxon>
        <taxon>Pezizomycotina</taxon>
        <taxon>Dothideomycetes</taxon>
        <taxon>Dothideomycetes incertae sedis</taxon>
        <taxon>Botryosphaeriales</taxon>
        <taxon>Botryosphaeriaceae</taxon>
        <taxon>Botryosphaeria</taxon>
    </lineage>
</organism>
<accession>A0A8H4J4P8</accession>
<protein>
    <submittedName>
        <fullName evidence="3">Uncharacterized protein</fullName>
    </submittedName>
</protein>
<keyword evidence="4" id="KW-1185">Reference proteome</keyword>
<sequence>MATSSENASPNASGATSRNLNALGSLIGYIGAEAATVHLFERLIWPQRFWNRLTPRTAVLMALLMPMGGPLHKAGLQTLDEFFDHGLFRGARQGHMLGTAFFRDSRLGYTVWSCGEAVEEEFVRNGLWLRALAQMEMAEVLPKEDKSTEAATAPKRPLRAKTSLSHLVLESSTETRPKDRPVIQNDTGPPSASVYAGVFISELTGVCIGTFVACIWKSWIALLWFMPVILKLISTFWSISSEDLVHPSLSIANQKAEEPRKMFEIYDPHHGLFIIEGHESVVLQFFRHYGHPVRNRFREVLQFAIIICLGLVFPMGLVISVLWMPDGMQYLWFGYQLYTTLTMYVYRYANTHFLGTTEEAIGKELEMCRKKGQAECIDLRGRDGCTATATLSTNYYNNLKDAQHAALVMLKGPKRDPTPTSDSETTMIGDYQAEKEEKTSEDA</sequence>
<reference evidence="3" key="1">
    <citation type="submission" date="2020-04" db="EMBL/GenBank/DDBJ databases">
        <title>Genome Assembly and Annotation of Botryosphaeria dothidea sdau 11-99, a Latent Pathogen of Apple Fruit Ring Rot in China.</title>
        <authorList>
            <person name="Yu C."/>
            <person name="Diao Y."/>
            <person name="Lu Q."/>
            <person name="Zhao J."/>
            <person name="Cui S."/>
            <person name="Peng C."/>
            <person name="He B."/>
            <person name="Liu H."/>
        </authorList>
    </citation>
    <scope>NUCLEOTIDE SEQUENCE [LARGE SCALE GENOMIC DNA]</scope>
    <source>
        <strain evidence="3">Sdau11-99</strain>
    </source>
</reference>